<keyword evidence="6 8" id="KW-0658">Purine biosynthesis</keyword>
<dbReference type="EC" id="6.3.3.1" evidence="2 8"/>
<feature type="domain" description="PurM-like C-terminal" evidence="10">
    <location>
        <begin position="180"/>
        <end position="336"/>
    </location>
</feature>
<dbReference type="SUPFAM" id="SSF55326">
    <property type="entry name" value="PurM N-terminal domain-like"/>
    <property type="match status" value="1"/>
</dbReference>
<keyword evidence="4 8" id="KW-0436">Ligase</keyword>
<dbReference type="EMBL" id="CP058529">
    <property type="protein sequence ID" value="QLG27038.1"/>
    <property type="molecule type" value="Genomic_DNA"/>
</dbReference>
<dbReference type="FunFam" id="3.30.1330.10:FF:000020">
    <property type="entry name" value="Phosphoribosylformylglycinamidine cyclo-ligase"/>
    <property type="match status" value="1"/>
</dbReference>
<evidence type="ECO:0000256" key="1">
    <source>
        <dbReference type="ARBA" id="ARBA00004686"/>
    </source>
</evidence>
<dbReference type="Gene3D" id="3.90.650.10">
    <property type="entry name" value="PurM-like C-terminal domain"/>
    <property type="match status" value="1"/>
</dbReference>
<dbReference type="InterPro" id="IPR004733">
    <property type="entry name" value="PurM_cligase"/>
</dbReference>
<dbReference type="GO" id="GO:0046084">
    <property type="term" value="P:adenine biosynthetic process"/>
    <property type="evidence" value="ECO:0007669"/>
    <property type="project" value="TreeGrafter"/>
</dbReference>
<protein>
    <recommendedName>
        <fullName evidence="2 8">Phosphoribosylformylglycinamidine cyclo-ligase</fullName>
        <ecNumber evidence="2 8">6.3.3.1</ecNumber>
    </recommendedName>
    <alternativeName>
        <fullName evidence="8">AIR synthase</fullName>
    </alternativeName>
    <alternativeName>
        <fullName evidence="8">AIRS</fullName>
    </alternativeName>
    <alternativeName>
        <fullName evidence="8">Phosphoribosyl-aminoimidazole synthetase</fullName>
    </alternativeName>
</protein>
<gene>
    <name evidence="8" type="primary">purM</name>
    <name evidence="11" type="ORF">HUG10_05540</name>
</gene>
<evidence type="ECO:0000256" key="3">
    <source>
        <dbReference type="ARBA" id="ARBA00022490"/>
    </source>
</evidence>
<dbReference type="InterPro" id="IPR016188">
    <property type="entry name" value="PurM-like_N"/>
</dbReference>
<keyword evidence="7 8" id="KW-0067">ATP-binding</keyword>
<dbReference type="GeneID" id="56028275"/>
<comment type="similarity">
    <text evidence="8">Belongs to the AIR synthase family.</text>
</comment>
<evidence type="ECO:0000259" key="10">
    <source>
        <dbReference type="Pfam" id="PF02769"/>
    </source>
</evidence>
<dbReference type="Gene3D" id="3.30.1330.10">
    <property type="entry name" value="PurM-like, N-terminal domain"/>
    <property type="match status" value="1"/>
</dbReference>
<evidence type="ECO:0000256" key="2">
    <source>
        <dbReference type="ARBA" id="ARBA00013047"/>
    </source>
</evidence>
<evidence type="ECO:0000256" key="8">
    <source>
        <dbReference type="HAMAP-Rule" id="MF_00741"/>
    </source>
</evidence>
<dbReference type="GO" id="GO:0005524">
    <property type="term" value="F:ATP binding"/>
    <property type="evidence" value="ECO:0007669"/>
    <property type="project" value="UniProtKB-KW"/>
</dbReference>
<reference evidence="11 12" key="1">
    <citation type="submission" date="2020-07" db="EMBL/GenBank/DDBJ databases">
        <title>Gai3-2, isolated from salt lake.</title>
        <authorList>
            <person name="Cui H."/>
            <person name="Shi X."/>
        </authorList>
    </citation>
    <scope>NUCLEOTIDE SEQUENCE [LARGE SCALE GENOMIC DNA]</scope>
    <source>
        <strain evidence="11 12">Gai3-2</strain>
    </source>
</reference>
<organism evidence="11 12">
    <name type="scientific">Halorarum halophilum</name>
    <dbReference type="NCBI Taxonomy" id="2743090"/>
    <lineage>
        <taxon>Archaea</taxon>
        <taxon>Methanobacteriati</taxon>
        <taxon>Methanobacteriota</taxon>
        <taxon>Stenosarchaea group</taxon>
        <taxon>Halobacteria</taxon>
        <taxon>Halobacteriales</taxon>
        <taxon>Haloferacaceae</taxon>
        <taxon>Halorarum</taxon>
    </lineage>
</organism>
<keyword evidence="12" id="KW-1185">Reference proteome</keyword>
<feature type="domain" description="PurM-like N-terminal" evidence="9">
    <location>
        <begin position="55"/>
        <end position="168"/>
    </location>
</feature>
<dbReference type="InterPro" id="IPR010918">
    <property type="entry name" value="PurM-like_C_dom"/>
</dbReference>
<evidence type="ECO:0000256" key="5">
    <source>
        <dbReference type="ARBA" id="ARBA00022741"/>
    </source>
</evidence>
<keyword evidence="5 8" id="KW-0547">Nucleotide-binding</keyword>
<evidence type="ECO:0000256" key="4">
    <source>
        <dbReference type="ARBA" id="ARBA00022598"/>
    </source>
</evidence>
<dbReference type="GO" id="GO:0004641">
    <property type="term" value="F:phosphoribosylformylglycinamidine cyclo-ligase activity"/>
    <property type="evidence" value="ECO:0007669"/>
    <property type="project" value="UniProtKB-UniRule"/>
</dbReference>
<accession>A0A7D5KWQ0</accession>
<dbReference type="Pfam" id="PF02769">
    <property type="entry name" value="AIRS_C"/>
    <property type="match status" value="1"/>
</dbReference>
<dbReference type="GO" id="GO:0004637">
    <property type="term" value="F:phosphoribosylamine-glycine ligase activity"/>
    <property type="evidence" value="ECO:0007669"/>
    <property type="project" value="TreeGrafter"/>
</dbReference>
<dbReference type="SUPFAM" id="SSF56042">
    <property type="entry name" value="PurM C-terminal domain-like"/>
    <property type="match status" value="1"/>
</dbReference>
<keyword evidence="3 8" id="KW-0963">Cytoplasm</keyword>
<dbReference type="AlphaFoldDB" id="A0A7D5KWQ0"/>
<dbReference type="Pfam" id="PF00586">
    <property type="entry name" value="AIRS"/>
    <property type="match status" value="1"/>
</dbReference>
<dbReference type="UniPathway" id="UPA00074">
    <property type="reaction ID" value="UER00129"/>
</dbReference>
<name>A0A7D5KWQ0_9EURY</name>
<dbReference type="GO" id="GO:0005829">
    <property type="term" value="C:cytosol"/>
    <property type="evidence" value="ECO:0007669"/>
    <property type="project" value="TreeGrafter"/>
</dbReference>
<evidence type="ECO:0000256" key="6">
    <source>
        <dbReference type="ARBA" id="ARBA00022755"/>
    </source>
</evidence>
<dbReference type="GO" id="GO:0006189">
    <property type="term" value="P:'de novo' IMP biosynthetic process"/>
    <property type="evidence" value="ECO:0007669"/>
    <property type="project" value="UniProtKB-UniRule"/>
</dbReference>
<evidence type="ECO:0000259" key="9">
    <source>
        <dbReference type="Pfam" id="PF00586"/>
    </source>
</evidence>
<evidence type="ECO:0000313" key="12">
    <source>
        <dbReference type="Proteomes" id="UP000509750"/>
    </source>
</evidence>
<proteinExistence type="inferred from homology"/>
<dbReference type="NCBIfam" id="TIGR00878">
    <property type="entry name" value="purM"/>
    <property type="match status" value="1"/>
</dbReference>
<dbReference type="InterPro" id="IPR036921">
    <property type="entry name" value="PurM-like_N_sf"/>
</dbReference>
<dbReference type="RefSeq" id="WP_179168613.1">
    <property type="nucleotide sequence ID" value="NZ_CP058529.1"/>
</dbReference>
<dbReference type="HAMAP" id="MF_00741">
    <property type="entry name" value="AIRS"/>
    <property type="match status" value="1"/>
</dbReference>
<dbReference type="Proteomes" id="UP000509750">
    <property type="component" value="Chromosome"/>
</dbReference>
<evidence type="ECO:0000256" key="7">
    <source>
        <dbReference type="ARBA" id="ARBA00022840"/>
    </source>
</evidence>
<dbReference type="OrthoDB" id="6605at2157"/>
<dbReference type="KEGG" id="halg:HUG10_05540"/>
<dbReference type="PANTHER" id="PTHR10520">
    <property type="entry name" value="TRIFUNCTIONAL PURINE BIOSYNTHETIC PROTEIN ADENOSINE-3-RELATED"/>
    <property type="match status" value="1"/>
</dbReference>
<comment type="pathway">
    <text evidence="1 8">Purine metabolism; IMP biosynthesis via de novo pathway; 5-amino-1-(5-phospho-D-ribosyl)imidazole from N(2)-formyl-N(1)-(5-phospho-D-ribosyl)glycinamide: step 2/2.</text>
</comment>
<comment type="subcellular location">
    <subcellularLocation>
        <location evidence="8">Cytoplasm</location>
    </subcellularLocation>
</comment>
<dbReference type="PANTHER" id="PTHR10520:SF12">
    <property type="entry name" value="TRIFUNCTIONAL PURINE BIOSYNTHETIC PROTEIN ADENOSINE-3"/>
    <property type="match status" value="1"/>
</dbReference>
<dbReference type="InterPro" id="IPR036676">
    <property type="entry name" value="PurM-like_C_sf"/>
</dbReference>
<sequence length="341" mass="35373">MGDDGATGDAGDATDTDAEELTYADAGVDIDASEAATAALVGAAGAGGEGASGSDYAGMLDIGDRYLALATDGVGTKLLVAEALEDYSTVGIDCIAMNANDLVAAGVRPVAFVDYLAVDEPDETFAEQVGEGLRAGAEEADVALVGGETAVMPEVVKGLDLAGTCAGLARKDAVFEGEAEPGNALVGWASSGIHSNGLTLAREAVTRDGDYADPCPFEGYDTLGEALLEPTRLYTGLLDPMRERGVRAAAHITGGGWTNLDRLGEFRYVVDDPWPIQPVFEFVRKRGNVSDEEMHRTFNTGTGFVAALDPEDAERLASETDGRVIGRVEEGEGVAIRGMEL</sequence>
<dbReference type="CDD" id="cd02196">
    <property type="entry name" value="PurM"/>
    <property type="match status" value="1"/>
</dbReference>
<comment type="catalytic activity">
    <reaction evidence="8">
        <text>2-formamido-N(1)-(5-O-phospho-beta-D-ribosyl)acetamidine + ATP = 5-amino-1-(5-phospho-beta-D-ribosyl)imidazole + ADP + phosphate + H(+)</text>
        <dbReference type="Rhea" id="RHEA:23032"/>
        <dbReference type="ChEBI" id="CHEBI:15378"/>
        <dbReference type="ChEBI" id="CHEBI:30616"/>
        <dbReference type="ChEBI" id="CHEBI:43474"/>
        <dbReference type="ChEBI" id="CHEBI:137981"/>
        <dbReference type="ChEBI" id="CHEBI:147287"/>
        <dbReference type="ChEBI" id="CHEBI:456216"/>
        <dbReference type="EC" id="6.3.3.1"/>
    </reaction>
</comment>
<evidence type="ECO:0000313" key="11">
    <source>
        <dbReference type="EMBL" id="QLG27038.1"/>
    </source>
</evidence>